<feature type="compositionally biased region" description="Basic residues" evidence="1">
    <location>
        <begin position="204"/>
        <end position="214"/>
    </location>
</feature>
<reference evidence="3" key="2">
    <citation type="submission" date="2015-01" db="EMBL/GenBank/DDBJ databases">
        <title>Evolutionary Origins and Diversification of the Mycorrhizal Mutualists.</title>
        <authorList>
            <consortium name="DOE Joint Genome Institute"/>
            <consortium name="Mycorrhizal Genomics Consortium"/>
            <person name="Kohler A."/>
            <person name="Kuo A."/>
            <person name="Nagy L.G."/>
            <person name="Floudas D."/>
            <person name="Copeland A."/>
            <person name="Barry K.W."/>
            <person name="Cichocki N."/>
            <person name="Veneault-Fourrey C."/>
            <person name="LaButti K."/>
            <person name="Lindquist E.A."/>
            <person name="Lipzen A."/>
            <person name="Lundell T."/>
            <person name="Morin E."/>
            <person name="Murat C."/>
            <person name="Riley R."/>
            <person name="Ohm R."/>
            <person name="Sun H."/>
            <person name="Tunlid A."/>
            <person name="Henrissat B."/>
            <person name="Grigoriev I.V."/>
            <person name="Hibbett D.S."/>
            <person name="Martin F."/>
        </authorList>
    </citation>
    <scope>NUCLEOTIDE SEQUENCE [LARGE SCALE GENOMIC DNA]</scope>
    <source>
        <strain evidence="3">Ve08.2h10</strain>
    </source>
</reference>
<organism evidence="2 3">
    <name type="scientific">Paxillus rubicundulus Ve08.2h10</name>
    <dbReference type="NCBI Taxonomy" id="930991"/>
    <lineage>
        <taxon>Eukaryota</taxon>
        <taxon>Fungi</taxon>
        <taxon>Dikarya</taxon>
        <taxon>Basidiomycota</taxon>
        <taxon>Agaricomycotina</taxon>
        <taxon>Agaricomycetes</taxon>
        <taxon>Agaricomycetidae</taxon>
        <taxon>Boletales</taxon>
        <taxon>Paxilineae</taxon>
        <taxon>Paxillaceae</taxon>
        <taxon>Paxillus</taxon>
    </lineage>
</organism>
<feature type="compositionally biased region" description="Pro residues" evidence="1">
    <location>
        <begin position="54"/>
        <end position="63"/>
    </location>
</feature>
<name>A0A0D0DH04_9AGAM</name>
<feature type="region of interest" description="Disordered" evidence="1">
    <location>
        <begin position="48"/>
        <end position="83"/>
    </location>
</feature>
<dbReference type="HOGENOM" id="CLU_032329_1_0_1"/>
<dbReference type="Proteomes" id="UP000054538">
    <property type="component" value="Unassembled WGS sequence"/>
</dbReference>
<feature type="compositionally biased region" description="Basic residues" evidence="1">
    <location>
        <begin position="317"/>
        <end position="326"/>
    </location>
</feature>
<evidence type="ECO:0000256" key="1">
    <source>
        <dbReference type="SAM" id="MobiDB-lite"/>
    </source>
</evidence>
<feature type="compositionally biased region" description="Low complexity" evidence="1">
    <location>
        <begin position="334"/>
        <end position="347"/>
    </location>
</feature>
<protein>
    <submittedName>
        <fullName evidence="2">Uncharacterized protein</fullName>
    </submittedName>
</protein>
<feature type="region of interest" description="Disordered" evidence="1">
    <location>
        <begin position="181"/>
        <end position="230"/>
    </location>
</feature>
<keyword evidence="3" id="KW-1185">Reference proteome</keyword>
<dbReference type="AlphaFoldDB" id="A0A0D0DH04"/>
<dbReference type="InParanoid" id="A0A0D0DH04"/>
<evidence type="ECO:0000313" key="3">
    <source>
        <dbReference type="Proteomes" id="UP000054538"/>
    </source>
</evidence>
<evidence type="ECO:0000313" key="2">
    <source>
        <dbReference type="EMBL" id="KIK97352.1"/>
    </source>
</evidence>
<feature type="region of interest" description="Disordered" evidence="1">
    <location>
        <begin position="286"/>
        <end position="388"/>
    </location>
</feature>
<reference evidence="2 3" key="1">
    <citation type="submission" date="2014-04" db="EMBL/GenBank/DDBJ databases">
        <authorList>
            <consortium name="DOE Joint Genome Institute"/>
            <person name="Kuo A."/>
            <person name="Kohler A."/>
            <person name="Jargeat P."/>
            <person name="Nagy L.G."/>
            <person name="Floudas D."/>
            <person name="Copeland A."/>
            <person name="Barry K.W."/>
            <person name="Cichocki N."/>
            <person name="Veneault-Fourrey C."/>
            <person name="LaButti K."/>
            <person name="Lindquist E.A."/>
            <person name="Lipzen A."/>
            <person name="Lundell T."/>
            <person name="Morin E."/>
            <person name="Murat C."/>
            <person name="Sun H."/>
            <person name="Tunlid A."/>
            <person name="Henrissat B."/>
            <person name="Grigoriev I.V."/>
            <person name="Hibbett D.S."/>
            <person name="Martin F."/>
            <person name="Nordberg H.P."/>
            <person name="Cantor M.N."/>
            <person name="Hua S.X."/>
        </authorList>
    </citation>
    <scope>NUCLEOTIDE SEQUENCE [LARGE SCALE GENOMIC DNA]</scope>
    <source>
        <strain evidence="2 3">Ve08.2h10</strain>
    </source>
</reference>
<dbReference type="OrthoDB" id="2507743at2759"/>
<sequence length="427" mass="47410">MPFPFTFTLNIPGLNNPFLAQPGLAQSRNHGGKLAQPPNSHHILVRPPRRISPCPSPSPPVPLPRKRGWVPSTPEPSQATTRVASTRGYLDTPAKYRHMPQRTPEAETQDMIAELPPAKRRRTLAGSIVSTALSAALIGTAVGLTVYRLWRDRGKDSEQLPPPPPYQRGDWVPGLAEQPKQIEMAPPIPRNRKPRPTPTSARRVVGRPQKRVRAKIPPMTPPRSASPVFMSPPRPEFDFVHVNDHADEVDPDPESETDQMDWIGDRLSRLIEEGQKALGREIVVMSDSKEDEVDDGSGGWEEEEPRPIAGPSISRRGSVRSLHRAYRPRDIALPPSHSVHPASPSTSPKKRRFDAESVHHSPGRSAYSTTFPVASTPRRIGRGPSVESDVFAPLSSSFREDGSTWQSPEIRESMERARALYLQKRAQ</sequence>
<proteinExistence type="predicted"/>
<accession>A0A0D0DH04</accession>
<dbReference type="EMBL" id="KN824940">
    <property type="protein sequence ID" value="KIK97352.1"/>
    <property type="molecule type" value="Genomic_DNA"/>
</dbReference>
<dbReference type="STRING" id="930991.A0A0D0DH04"/>
<gene>
    <name evidence="2" type="ORF">PAXRUDRAFT_825031</name>
</gene>
<feature type="compositionally biased region" description="Acidic residues" evidence="1">
    <location>
        <begin position="289"/>
        <end position="304"/>
    </location>
</feature>